<reference evidence="10 11" key="1">
    <citation type="submission" date="2018-02" db="EMBL/GenBank/DDBJ databases">
        <title>Genomic Encyclopedia of Archaeal and Bacterial Type Strains, Phase II (KMG-II): from individual species to whole genera.</title>
        <authorList>
            <person name="Goeker M."/>
        </authorList>
    </citation>
    <scope>NUCLEOTIDE SEQUENCE [LARGE SCALE GENOMIC DNA]</scope>
    <source>
        <strain evidence="10 11">DSM 29526</strain>
    </source>
</reference>
<dbReference type="RefSeq" id="WP_104418376.1">
    <property type="nucleotide sequence ID" value="NZ_PTJC01000005.1"/>
</dbReference>
<evidence type="ECO:0000256" key="1">
    <source>
        <dbReference type="ARBA" id="ARBA00004651"/>
    </source>
</evidence>
<comment type="caution">
    <text evidence="10">The sequence shown here is derived from an EMBL/GenBank/DDBJ whole genome shotgun (WGS) entry which is preliminary data.</text>
</comment>
<comment type="similarity">
    <text evidence="2">Belongs to the autoinducer-2 exporter (AI-2E) (TC 2.A.86) family.</text>
</comment>
<feature type="transmembrane region" description="Helical" evidence="9">
    <location>
        <begin position="224"/>
        <end position="241"/>
    </location>
</feature>
<accession>A0A2S6I8H3</accession>
<feature type="region of interest" description="Disordered" evidence="8">
    <location>
        <begin position="113"/>
        <end position="143"/>
    </location>
</feature>
<evidence type="ECO:0000256" key="5">
    <source>
        <dbReference type="ARBA" id="ARBA00022692"/>
    </source>
</evidence>
<dbReference type="Pfam" id="PF01594">
    <property type="entry name" value="AI-2E_transport"/>
    <property type="match status" value="1"/>
</dbReference>
<sequence length="365" mass="38681">MKVSPKLVGFVLRLFAIIGVVAILYFGKSVLLLLTVAGLIAILLNPVDNKLRSWGWKPGLAIAASVFLLVLFFAGIFFAIGQQATSFAQNWPEIEDRISQQIERAKEQIPVLPGGATTEASDSTSTGQQSGSASGQSADGGSSGGSMLQNLPFGQSQITGALSSTLSVLGDFLLMFVYIVLFLSQKERLREFVLRRAPDEKRGETHQTINEALDVAQQYLKGRLILILILSVLYGVGFSLVGLNYAIVIAVLVAILSIIPYLGNIIGGGIAVAIAVASGGGTTMILGVLGTMAVAQVLESYILTPLIVGDEVDINPLTTIVAVIAFTVMWGAVGAIVAIPVVAIMRIVFKHINGMEDYAYLLGQE</sequence>
<keyword evidence="11" id="KW-1185">Reference proteome</keyword>
<feature type="transmembrane region" description="Helical" evidence="9">
    <location>
        <begin position="320"/>
        <end position="345"/>
    </location>
</feature>
<feature type="transmembrane region" description="Helical" evidence="9">
    <location>
        <begin position="7"/>
        <end position="25"/>
    </location>
</feature>
<keyword evidence="3" id="KW-0813">Transport</keyword>
<organism evidence="10 11">
    <name type="scientific">Neolewinella xylanilytica</name>
    <dbReference type="NCBI Taxonomy" id="1514080"/>
    <lineage>
        <taxon>Bacteria</taxon>
        <taxon>Pseudomonadati</taxon>
        <taxon>Bacteroidota</taxon>
        <taxon>Saprospiria</taxon>
        <taxon>Saprospirales</taxon>
        <taxon>Lewinellaceae</taxon>
        <taxon>Neolewinella</taxon>
    </lineage>
</organism>
<keyword evidence="7 9" id="KW-0472">Membrane</keyword>
<feature type="compositionally biased region" description="Low complexity" evidence="8">
    <location>
        <begin position="120"/>
        <end position="140"/>
    </location>
</feature>
<evidence type="ECO:0000313" key="11">
    <source>
        <dbReference type="Proteomes" id="UP000237662"/>
    </source>
</evidence>
<evidence type="ECO:0000313" key="10">
    <source>
        <dbReference type="EMBL" id="PPK87791.1"/>
    </source>
</evidence>
<feature type="transmembrane region" description="Helical" evidence="9">
    <location>
        <begin position="31"/>
        <end position="47"/>
    </location>
</feature>
<dbReference type="GO" id="GO:0005886">
    <property type="term" value="C:plasma membrane"/>
    <property type="evidence" value="ECO:0007669"/>
    <property type="project" value="UniProtKB-SubCell"/>
</dbReference>
<dbReference type="Proteomes" id="UP000237662">
    <property type="component" value="Unassembled WGS sequence"/>
</dbReference>
<evidence type="ECO:0000256" key="2">
    <source>
        <dbReference type="ARBA" id="ARBA00009773"/>
    </source>
</evidence>
<keyword evidence="5 9" id="KW-0812">Transmembrane</keyword>
<evidence type="ECO:0000256" key="4">
    <source>
        <dbReference type="ARBA" id="ARBA00022475"/>
    </source>
</evidence>
<protein>
    <submittedName>
        <fullName evidence="10">Putative PurR-regulated permease PerM</fullName>
    </submittedName>
</protein>
<dbReference type="OrthoDB" id="9793390at2"/>
<feature type="transmembrane region" description="Helical" evidence="9">
    <location>
        <begin position="59"/>
        <end position="80"/>
    </location>
</feature>
<evidence type="ECO:0000256" key="9">
    <source>
        <dbReference type="SAM" id="Phobius"/>
    </source>
</evidence>
<proteinExistence type="inferred from homology"/>
<feature type="transmembrane region" description="Helical" evidence="9">
    <location>
        <begin position="247"/>
        <end position="277"/>
    </location>
</feature>
<dbReference type="AlphaFoldDB" id="A0A2S6I8H3"/>
<feature type="transmembrane region" description="Helical" evidence="9">
    <location>
        <begin position="284"/>
        <end position="308"/>
    </location>
</feature>
<name>A0A2S6I8H3_9BACT</name>
<comment type="subcellular location">
    <subcellularLocation>
        <location evidence="1">Cell membrane</location>
        <topology evidence="1">Multi-pass membrane protein</topology>
    </subcellularLocation>
</comment>
<gene>
    <name evidence="10" type="ORF">CLV84_0744</name>
</gene>
<evidence type="ECO:0000256" key="3">
    <source>
        <dbReference type="ARBA" id="ARBA00022448"/>
    </source>
</evidence>
<dbReference type="InterPro" id="IPR002549">
    <property type="entry name" value="AI-2E-like"/>
</dbReference>
<dbReference type="PANTHER" id="PTHR21716">
    <property type="entry name" value="TRANSMEMBRANE PROTEIN"/>
    <property type="match status" value="1"/>
</dbReference>
<feature type="transmembrane region" description="Helical" evidence="9">
    <location>
        <begin position="161"/>
        <end position="183"/>
    </location>
</feature>
<evidence type="ECO:0000256" key="6">
    <source>
        <dbReference type="ARBA" id="ARBA00022989"/>
    </source>
</evidence>
<dbReference type="PANTHER" id="PTHR21716:SF53">
    <property type="entry name" value="PERMEASE PERM-RELATED"/>
    <property type="match status" value="1"/>
</dbReference>
<dbReference type="EMBL" id="PTJC01000005">
    <property type="protein sequence ID" value="PPK87791.1"/>
    <property type="molecule type" value="Genomic_DNA"/>
</dbReference>
<evidence type="ECO:0000256" key="7">
    <source>
        <dbReference type="ARBA" id="ARBA00023136"/>
    </source>
</evidence>
<keyword evidence="6 9" id="KW-1133">Transmembrane helix</keyword>
<keyword evidence="4" id="KW-1003">Cell membrane</keyword>
<evidence type="ECO:0000256" key="8">
    <source>
        <dbReference type="SAM" id="MobiDB-lite"/>
    </source>
</evidence>